<feature type="compositionally biased region" description="Polar residues" evidence="1">
    <location>
        <begin position="16"/>
        <end position="28"/>
    </location>
</feature>
<gene>
    <name evidence="2" type="ORF">HPB51_029031</name>
</gene>
<protein>
    <recommendedName>
        <fullName evidence="4">Nucleoprotein</fullName>
    </recommendedName>
</protein>
<dbReference type="EMBL" id="JABSTU010006159">
    <property type="protein sequence ID" value="KAH7934603.1"/>
    <property type="molecule type" value="Genomic_DNA"/>
</dbReference>
<dbReference type="Pfam" id="PF05733">
    <property type="entry name" value="Tenui_N"/>
    <property type="match status" value="1"/>
</dbReference>
<dbReference type="InterPro" id="IPR009522">
    <property type="entry name" value="Capsid_Phlebovir/Tenuivir"/>
</dbReference>
<reference evidence="2" key="1">
    <citation type="journal article" date="2020" name="Cell">
        <title>Large-Scale Comparative Analyses of Tick Genomes Elucidate Their Genetic Diversity and Vector Capacities.</title>
        <authorList>
            <consortium name="Tick Genome and Microbiome Consortium (TIGMIC)"/>
            <person name="Jia N."/>
            <person name="Wang J."/>
            <person name="Shi W."/>
            <person name="Du L."/>
            <person name="Sun Y."/>
            <person name="Zhan W."/>
            <person name="Jiang J.F."/>
            <person name="Wang Q."/>
            <person name="Zhang B."/>
            <person name="Ji P."/>
            <person name="Bell-Sakyi L."/>
            <person name="Cui X.M."/>
            <person name="Yuan T.T."/>
            <person name="Jiang B.G."/>
            <person name="Yang W.F."/>
            <person name="Lam T.T."/>
            <person name="Chang Q.C."/>
            <person name="Ding S.J."/>
            <person name="Wang X.J."/>
            <person name="Zhu J.G."/>
            <person name="Ruan X.D."/>
            <person name="Zhao L."/>
            <person name="Wei J.T."/>
            <person name="Ye R.Z."/>
            <person name="Que T.C."/>
            <person name="Du C.H."/>
            <person name="Zhou Y.H."/>
            <person name="Cheng J.X."/>
            <person name="Dai P.F."/>
            <person name="Guo W.B."/>
            <person name="Han X.H."/>
            <person name="Huang E.J."/>
            <person name="Li L.F."/>
            <person name="Wei W."/>
            <person name="Gao Y.C."/>
            <person name="Liu J.Z."/>
            <person name="Shao H.Z."/>
            <person name="Wang X."/>
            <person name="Wang C.C."/>
            <person name="Yang T.C."/>
            <person name="Huo Q.B."/>
            <person name="Li W."/>
            <person name="Chen H.Y."/>
            <person name="Chen S.E."/>
            <person name="Zhou L.G."/>
            <person name="Ni X.B."/>
            <person name="Tian J.H."/>
            <person name="Sheng Y."/>
            <person name="Liu T."/>
            <person name="Pan Y.S."/>
            <person name="Xia L.Y."/>
            <person name="Li J."/>
            <person name="Zhao F."/>
            <person name="Cao W.C."/>
        </authorList>
    </citation>
    <scope>NUCLEOTIDE SEQUENCE</scope>
    <source>
        <strain evidence="2">Rmic-2018</strain>
    </source>
</reference>
<evidence type="ECO:0008006" key="4">
    <source>
        <dbReference type="Google" id="ProtNLM"/>
    </source>
</evidence>
<comment type="caution">
    <text evidence="2">The sequence shown here is derived from an EMBL/GenBank/DDBJ whole genome shotgun (WGS) entry which is preliminary data.</text>
</comment>
<feature type="compositionally biased region" description="Low complexity" evidence="1">
    <location>
        <begin position="104"/>
        <end position="136"/>
    </location>
</feature>
<name>A0A9J6CW30_RHIMP</name>
<feature type="region of interest" description="Disordered" evidence="1">
    <location>
        <begin position="1"/>
        <end position="182"/>
    </location>
</feature>
<feature type="compositionally biased region" description="Gly residues" evidence="1">
    <location>
        <begin position="140"/>
        <end position="165"/>
    </location>
</feature>
<feature type="compositionally biased region" description="Basic and acidic residues" evidence="1">
    <location>
        <begin position="166"/>
        <end position="180"/>
    </location>
</feature>
<dbReference type="Proteomes" id="UP000821866">
    <property type="component" value="Unassembled WGS sequence"/>
</dbReference>
<evidence type="ECO:0000313" key="3">
    <source>
        <dbReference type="Proteomes" id="UP000821866"/>
    </source>
</evidence>
<organism evidence="2 3">
    <name type="scientific">Rhipicephalus microplus</name>
    <name type="common">Cattle tick</name>
    <name type="synonym">Boophilus microplus</name>
    <dbReference type="NCBI Taxonomy" id="6941"/>
    <lineage>
        <taxon>Eukaryota</taxon>
        <taxon>Metazoa</taxon>
        <taxon>Ecdysozoa</taxon>
        <taxon>Arthropoda</taxon>
        <taxon>Chelicerata</taxon>
        <taxon>Arachnida</taxon>
        <taxon>Acari</taxon>
        <taxon>Parasitiformes</taxon>
        <taxon>Ixodida</taxon>
        <taxon>Ixodoidea</taxon>
        <taxon>Ixodidae</taxon>
        <taxon>Rhipicephalinae</taxon>
        <taxon>Rhipicephalus</taxon>
        <taxon>Boophilus</taxon>
    </lineage>
</organism>
<keyword evidence="3" id="KW-1185">Reference proteome</keyword>
<accession>A0A9J6CW30</accession>
<dbReference type="AlphaFoldDB" id="A0A9J6CW30"/>
<feature type="compositionally biased region" description="Acidic residues" evidence="1">
    <location>
        <begin position="1"/>
        <end position="11"/>
    </location>
</feature>
<feature type="compositionally biased region" description="Basic residues" evidence="1">
    <location>
        <begin position="52"/>
        <end position="65"/>
    </location>
</feature>
<dbReference type="GO" id="GO:0003723">
    <property type="term" value="F:RNA binding"/>
    <property type="evidence" value="ECO:0007669"/>
    <property type="project" value="InterPro"/>
</dbReference>
<evidence type="ECO:0000313" key="2">
    <source>
        <dbReference type="EMBL" id="KAH7934603.1"/>
    </source>
</evidence>
<reference evidence="2" key="2">
    <citation type="submission" date="2021-09" db="EMBL/GenBank/DDBJ databases">
        <authorList>
            <person name="Jia N."/>
            <person name="Wang J."/>
            <person name="Shi W."/>
            <person name="Du L."/>
            <person name="Sun Y."/>
            <person name="Zhan W."/>
            <person name="Jiang J."/>
            <person name="Wang Q."/>
            <person name="Zhang B."/>
            <person name="Ji P."/>
            <person name="Sakyi L.B."/>
            <person name="Cui X."/>
            <person name="Yuan T."/>
            <person name="Jiang B."/>
            <person name="Yang W."/>
            <person name="Lam T.T.-Y."/>
            <person name="Chang Q."/>
            <person name="Ding S."/>
            <person name="Wang X."/>
            <person name="Zhu J."/>
            <person name="Ruan X."/>
            <person name="Zhao L."/>
            <person name="Wei J."/>
            <person name="Que T."/>
            <person name="Du C."/>
            <person name="Cheng J."/>
            <person name="Dai P."/>
            <person name="Han X."/>
            <person name="Huang E."/>
            <person name="Gao Y."/>
            <person name="Liu J."/>
            <person name="Shao H."/>
            <person name="Ye R."/>
            <person name="Li L."/>
            <person name="Wei W."/>
            <person name="Wang X."/>
            <person name="Wang C."/>
            <person name="Huo Q."/>
            <person name="Li W."/>
            <person name="Guo W."/>
            <person name="Chen H."/>
            <person name="Chen S."/>
            <person name="Zhou L."/>
            <person name="Zhou L."/>
            <person name="Ni X."/>
            <person name="Tian J."/>
            <person name="Zhou Y."/>
            <person name="Sheng Y."/>
            <person name="Liu T."/>
            <person name="Pan Y."/>
            <person name="Xia L."/>
            <person name="Li J."/>
            <person name="Zhao F."/>
            <person name="Cao W."/>
        </authorList>
    </citation>
    <scope>NUCLEOTIDE SEQUENCE</scope>
    <source>
        <strain evidence="2">Rmic-2018</strain>
        <tissue evidence="2">Larvae</tissue>
    </source>
</reference>
<evidence type="ECO:0000256" key="1">
    <source>
        <dbReference type="SAM" id="MobiDB-lite"/>
    </source>
</evidence>
<proteinExistence type="predicted"/>
<sequence>MNEEIDLEEIPEGTKPQYSLRSSRSSTPVEGEEKLSQSGPAFVKKADTARKSSGKKQQQKKPKKKQSAEQVQGALARVDEEMASKGTNPPPQDESLEEHEDAVTDAAAKATGAGKTPPATMKKGTGAGAEKGATSKKTGDGQGPKGPSTSGGGTGGTGGDDGAGGGRRDGDGRTPADKAPKQGVVVKELVSWASRMCRDGIVRLNDSESSRIMREFGKFQLSQADREAAISKVAYQGFDPIKTLHQTFILKETRGKTDDVLMKDIYHMCLIFLTRGTNLANMTKRMSTEGVAMVEGLIQDYNLKKGQAPPNELTLSRVALTYYSTTVIAAHTSAQHLPIKPSYMATISPGYPPALVTQAIAAAIPIDKSYSMTLIHAHCLYLIEFAKLINPRMKMQGDTVVLESCLPALRAALSKGTPESLADHLWLLEEVGLIHRPVPDQPEVVTDAVVVAAQTFRGRHGSVYII</sequence>